<keyword evidence="3 7" id="KW-0732">Signal</keyword>
<dbReference type="InterPro" id="IPR017937">
    <property type="entry name" value="Thioredoxin_CS"/>
</dbReference>
<dbReference type="AlphaFoldDB" id="A0A857J628"/>
<protein>
    <recommendedName>
        <fullName evidence="7">Thiol:disulfide interchange protein</fullName>
    </recommendedName>
</protein>
<reference evidence="10 11" key="1">
    <citation type="submission" date="2020-01" db="EMBL/GenBank/DDBJ databases">
        <title>Genome sequencing of strain KACC 21265.</title>
        <authorList>
            <person name="Heo J."/>
            <person name="Kim S.-J."/>
            <person name="Kim J.-S."/>
            <person name="Hong S.-B."/>
            <person name="Kwon S.-W."/>
        </authorList>
    </citation>
    <scope>NUCLEOTIDE SEQUENCE [LARGE SCALE GENOMIC DNA]</scope>
    <source>
        <strain evidence="10 11">KACC 21265</strain>
    </source>
</reference>
<evidence type="ECO:0000256" key="2">
    <source>
        <dbReference type="ARBA" id="ARBA00009813"/>
    </source>
</evidence>
<evidence type="ECO:0000256" key="3">
    <source>
        <dbReference type="ARBA" id="ARBA00022729"/>
    </source>
</evidence>
<dbReference type="InterPro" id="IPR051470">
    <property type="entry name" value="Thiol:disulfide_interchange"/>
</dbReference>
<evidence type="ECO:0000256" key="1">
    <source>
        <dbReference type="ARBA" id="ARBA00004418"/>
    </source>
</evidence>
<comment type="subcellular location">
    <subcellularLocation>
        <location evidence="1 7">Periplasm</location>
    </subcellularLocation>
</comment>
<dbReference type="SUPFAM" id="SSF52833">
    <property type="entry name" value="Thioredoxin-like"/>
    <property type="match status" value="1"/>
</dbReference>
<evidence type="ECO:0000313" key="10">
    <source>
        <dbReference type="EMBL" id="QHI98451.1"/>
    </source>
</evidence>
<name>A0A857J628_9BURK</name>
<dbReference type="PANTHER" id="PTHR35272:SF3">
    <property type="entry name" value="THIOL:DISULFIDE INTERCHANGE PROTEIN DSBC"/>
    <property type="match status" value="1"/>
</dbReference>
<feature type="domain" description="Thioredoxin-like fold" evidence="9">
    <location>
        <begin position="115"/>
        <end position="236"/>
    </location>
</feature>
<evidence type="ECO:0000313" key="11">
    <source>
        <dbReference type="Proteomes" id="UP000464787"/>
    </source>
</evidence>
<dbReference type="Gene3D" id="3.40.30.10">
    <property type="entry name" value="Glutaredoxin"/>
    <property type="match status" value="1"/>
</dbReference>
<gene>
    <name evidence="10" type="ORF">GT347_10860</name>
</gene>
<dbReference type="KEGG" id="xyk:GT347_10860"/>
<dbReference type="Pfam" id="PF10411">
    <property type="entry name" value="DsbC_N"/>
    <property type="match status" value="1"/>
</dbReference>
<dbReference type="GO" id="GO:0042597">
    <property type="term" value="C:periplasmic space"/>
    <property type="evidence" value="ECO:0007669"/>
    <property type="project" value="UniProtKB-SubCell"/>
</dbReference>
<dbReference type="Gene3D" id="3.10.450.70">
    <property type="entry name" value="Disulphide bond isomerase, DsbC/G, N-terminal"/>
    <property type="match status" value="1"/>
</dbReference>
<keyword evidence="11" id="KW-1185">Reference proteome</keyword>
<feature type="domain" description="Disulphide bond isomerase DsbC/G N-terminal" evidence="8">
    <location>
        <begin position="23"/>
        <end position="90"/>
    </location>
</feature>
<evidence type="ECO:0000256" key="5">
    <source>
        <dbReference type="ARBA" id="ARBA00023157"/>
    </source>
</evidence>
<feature type="signal peptide" evidence="7">
    <location>
        <begin position="1"/>
        <end position="25"/>
    </location>
</feature>
<dbReference type="Pfam" id="PF13098">
    <property type="entry name" value="Thioredoxin_2"/>
    <property type="match status" value="1"/>
</dbReference>
<dbReference type="InterPro" id="IPR018950">
    <property type="entry name" value="DiS-bond_isomerase_DsbC/G_N"/>
</dbReference>
<dbReference type="Proteomes" id="UP000464787">
    <property type="component" value="Chromosome"/>
</dbReference>
<keyword evidence="4 7" id="KW-0574">Periplasm</keyword>
<dbReference type="CDD" id="cd03020">
    <property type="entry name" value="DsbA_DsbC_DsbG"/>
    <property type="match status" value="1"/>
</dbReference>
<organism evidence="10 11">
    <name type="scientific">Xylophilus rhododendri</name>
    <dbReference type="NCBI Taxonomy" id="2697032"/>
    <lineage>
        <taxon>Bacteria</taxon>
        <taxon>Pseudomonadati</taxon>
        <taxon>Pseudomonadota</taxon>
        <taxon>Betaproteobacteria</taxon>
        <taxon>Burkholderiales</taxon>
        <taxon>Xylophilus</taxon>
    </lineage>
</organism>
<dbReference type="EMBL" id="CP047650">
    <property type="protein sequence ID" value="QHI98451.1"/>
    <property type="molecule type" value="Genomic_DNA"/>
</dbReference>
<feature type="chain" id="PRO_5033096724" description="Thiol:disulfide interchange protein" evidence="7">
    <location>
        <begin position="26"/>
        <end position="241"/>
    </location>
</feature>
<dbReference type="InterPro" id="IPR012336">
    <property type="entry name" value="Thioredoxin-like_fold"/>
</dbReference>
<dbReference type="InterPro" id="IPR009094">
    <property type="entry name" value="DiS-bond_isomerase_DsbC/G_N_sf"/>
</dbReference>
<evidence type="ECO:0000256" key="7">
    <source>
        <dbReference type="RuleBase" id="RU364038"/>
    </source>
</evidence>
<dbReference type="RefSeq" id="WP_160551968.1">
    <property type="nucleotide sequence ID" value="NZ_CP047650.1"/>
</dbReference>
<dbReference type="InterPro" id="IPR033954">
    <property type="entry name" value="DiS-bond_Isoase_DsbC/G"/>
</dbReference>
<evidence type="ECO:0000256" key="6">
    <source>
        <dbReference type="ARBA" id="ARBA00023284"/>
    </source>
</evidence>
<proteinExistence type="inferred from homology"/>
<dbReference type="SUPFAM" id="SSF54423">
    <property type="entry name" value="DsbC/DsbG N-terminal domain-like"/>
    <property type="match status" value="1"/>
</dbReference>
<dbReference type="PANTHER" id="PTHR35272">
    <property type="entry name" value="THIOL:DISULFIDE INTERCHANGE PROTEIN DSBC-RELATED"/>
    <property type="match status" value="1"/>
</dbReference>
<keyword evidence="5" id="KW-1015">Disulfide bond</keyword>
<accession>A0A857J628</accession>
<dbReference type="InterPro" id="IPR036249">
    <property type="entry name" value="Thioredoxin-like_sf"/>
</dbReference>
<dbReference type="PROSITE" id="PS00194">
    <property type="entry name" value="THIOREDOXIN_1"/>
    <property type="match status" value="1"/>
</dbReference>
<keyword evidence="6 7" id="KW-0676">Redox-active center</keyword>
<comment type="function">
    <text evidence="7">Required for disulfide bond formation in some periplasmic proteins. Acts by transferring its disulfide bond to other proteins and is reduced in the process.</text>
</comment>
<evidence type="ECO:0000256" key="4">
    <source>
        <dbReference type="ARBA" id="ARBA00022764"/>
    </source>
</evidence>
<evidence type="ECO:0000259" key="8">
    <source>
        <dbReference type="Pfam" id="PF10411"/>
    </source>
</evidence>
<sequence length="241" mass="26346">MSPRRLLLPLLTGAALAAAALSAQAQDTAAIRKALAERLQMPQQVDEITRTPIPGLYEVRVGTDVLYSDAKGDFLIQGELLDTKGKRNLTSERINKLTAIDFAALPAQDAFTIVRGNGKRQVAVFEDPNCGYCRRFENDLKTIDNVTVHVYLYPILGPDSIAKSKNLWCAKDKGRAWQEWMLESKAIPPASCDTAALDRNVAFGRKHKINGTPTLIFADGSRVPGAISAADIEKQLNVATR</sequence>
<evidence type="ECO:0000259" key="9">
    <source>
        <dbReference type="Pfam" id="PF13098"/>
    </source>
</evidence>
<comment type="similarity">
    <text evidence="2 7">Belongs to the thioredoxin family. DsbC subfamily.</text>
</comment>